<protein>
    <submittedName>
        <fullName evidence="4">Secreted protein</fullName>
    </submittedName>
</protein>
<feature type="chain" id="PRO_5009311348" evidence="2">
    <location>
        <begin position="17"/>
        <end position="128"/>
    </location>
</feature>
<dbReference type="PANTHER" id="PTHR36514:SF3">
    <property type="entry name" value="ASCARIS SUUM EPICUTICLIN PROTEIN RELATED"/>
    <property type="match status" value="1"/>
</dbReference>
<organism evidence="3 4">
    <name type="scientific">Heterorhabditis bacteriophora</name>
    <name type="common">Entomopathogenic nematode worm</name>
    <dbReference type="NCBI Taxonomy" id="37862"/>
    <lineage>
        <taxon>Eukaryota</taxon>
        <taxon>Metazoa</taxon>
        <taxon>Ecdysozoa</taxon>
        <taxon>Nematoda</taxon>
        <taxon>Chromadorea</taxon>
        <taxon>Rhabditida</taxon>
        <taxon>Rhabditina</taxon>
        <taxon>Rhabditomorpha</taxon>
        <taxon>Strongyloidea</taxon>
        <taxon>Heterorhabditidae</taxon>
        <taxon>Heterorhabditis</taxon>
    </lineage>
</organism>
<proteinExistence type="predicted"/>
<sequence>MRFVLLLCSIVLSTTSKSIFKRNAYGDEPVTPHAGITTLVSERTPAEQAPVAVEQATPASCTPNSIAQQDSGYRRRRNSYGDEQVTPVLASANIVLTSPPVEQPPIAVEQPTPVVCPPISIPQQDSGY</sequence>
<feature type="compositionally biased region" description="Polar residues" evidence="1">
    <location>
        <begin position="57"/>
        <end position="71"/>
    </location>
</feature>
<accession>A0A1I7XQZ4</accession>
<keyword evidence="2" id="KW-0732">Signal</keyword>
<dbReference type="WBParaSite" id="Hba_20220">
    <property type="protein sequence ID" value="Hba_20220"/>
    <property type="gene ID" value="Hba_20220"/>
</dbReference>
<dbReference type="Proteomes" id="UP000095283">
    <property type="component" value="Unplaced"/>
</dbReference>
<dbReference type="PANTHER" id="PTHR36514">
    <property type="entry name" value="PROTEIN CBG00436"/>
    <property type="match status" value="1"/>
</dbReference>
<keyword evidence="3" id="KW-1185">Reference proteome</keyword>
<evidence type="ECO:0000256" key="1">
    <source>
        <dbReference type="SAM" id="MobiDB-lite"/>
    </source>
</evidence>
<feature type="signal peptide" evidence="2">
    <location>
        <begin position="1"/>
        <end position="16"/>
    </location>
</feature>
<evidence type="ECO:0000313" key="4">
    <source>
        <dbReference type="WBParaSite" id="Hba_20220"/>
    </source>
</evidence>
<dbReference type="AlphaFoldDB" id="A0A1I7XQZ4"/>
<evidence type="ECO:0000313" key="3">
    <source>
        <dbReference type="Proteomes" id="UP000095283"/>
    </source>
</evidence>
<reference evidence="4" key="1">
    <citation type="submission" date="2016-11" db="UniProtKB">
        <authorList>
            <consortium name="WormBaseParasite"/>
        </authorList>
    </citation>
    <scope>IDENTIFICATION</scope>
</reference>
<name>A0A1I7XQZ4_HETBA</name>
<evidence type="ECO:0000256" key="2">
    <source>
        <dbReference type="SAM" id="SignalP"/>
    </source>
</evidence>
<feature type="region of interest" description="Disordered" evidence="1">
    <location>
        <begin position="54"/>
        <end position="81"/>
    </location>
</feature>